<keyword evidence="1" id="KW-0472">Membrane</keyword>
<protein>
    <submittedName>
        <fullName evidence="2">Uncharacterized protein</fullName>
    </submittedName>
</protein>
<evidence type="ECO:0000313" key="2">
    <source>
        <dbReference type="EMBL" id="QHT03193.1"/>
    </source>
</evidence>
<name>A0A6C0CFW5_9ZZZZ</name>
<dbReference type="EMBL" id="MN739407">
    <property type="protein sequence ID" value="QHT03193.1"/>
    <property type="molecule type" value="Genomic_DNA"/>
</dbReference>
<proteinExistence type="predicted"/>
<dbReference type="AlphaFoldDB" id="A0A6C0CFW5"/>
<reference evidence="2" key="1">
    <citation type="journal article" date="2020" name="Nature">
        <title>Giant virus diversity and host interactions through global metagenomics.</title>
        <authorList>
            <person name="Schulz F."/>
            <person name="Roux S."/>
            <person name="Paez-Espino D."/>
            <person name="Jungbluth S."/>
            <person name="Walsh D.A."/>
            <person name="Denef V.J."/>
            <person name="McMahon K.D."/>
            <person name="Konstantinidis K.T."/>
            <person name="Eloe-Fadrosh E.A."/>
            <person name="Kyrpides N.C."/>
            <person name="Woyke T."/>
        </authorList>
    </citation>
    <scope>NUCLEOTIDE SEQUENCE</scope>
    <source>
        <strain evidence="2">GVMAG-M-3300020728-1</strain>
    </source>
</reference>
<organism evidence="2">
    <name type="scientific">viral metagenome</name>
    <dbReference type="NCBI Taxonomy" id="1070528"/>
    <lineage>
        <taxon>unclassified sequences</taxon>
        <taxon>metagenomes</taxon>
        <taxon>organismal metagenomes</taxon>
    </lineage>
</organism>
<feature type="transmembrane region" description="Helical" evidence="1">
    <location>
        <begin position="134"/>
        <end position="152"/>
    </location>
</feature>
<evidence type="ECO:0000256" key="1">
    <source>
        <dbReference type="SAM" id="Phobius"/>
    </source>
</evidence>
<keyword evidence="1" id="KW-1133">Transmembrane helix</keyword>
<keyword evidence="1" id="KW-0812">Transmembrane</keyword>
<accession>A0A6C0CFW5</accession>
<sequence length="177" mass="20219">MTSVFPPCGPDCLKEKELKALKTAMDANPNNAQAKTDYYTKLYGQDWLREQKEKTAKAEVDPLLTSYSSKYEDLTTQLKSQGQFSGLAKAVSSDGGITYLAQDYEAEKSKADVLNRLWVLNGKSTFLDLDILRSLLYVVIGILSLYILILAFQKYRKYRYGYRYGMPTNFMPVNRLY</sequence>